<evidence type="ECO:0000313" key="4">
    <source>
        <dbReference type="EMBL" id="RKN25192.1"/>
    </source>
</evidence>
<evidence type="ECO:0000313" key="3">
    <source>
        <dbReference type="EMBL" id="RKN10929.1"/>
    </source>
</evidence>
<dbReference type="RefSeq" id="WP_120696199.1">
    <property type="nucleotide sequence ID" value="NZ_RBDX01000004.1"/>
</dbReference>
<dbReference type="PANTHER" id="PTHR42912:SF80">
    <property type="entry name" value="METHYLTRANSFERASE DOMAIN-CONTAINING PROTEIN"/>
    <property type="match status" value="1"/>
</dbReference>
<accession>A0A3A9WDS4</accession>
<dbReference type="GO" id="GO:0032259">
    <property type="term" value="P:methylation"/>
    <property type="evidence" value="ECO:0007669"/>
    <property type="project" value="UniProtKB-KW"/>
</dbReference>
<dbReference type="CDD" id="cd02440">
    <property type="entry name" value="AdoMet_MTases"/>
    <property type="match status" value="1"/>
</dbReference>
<sequence length="275" mass="29325">MTTAPDVTEAPEAPEAPETVQDSGYGREFADFYDRLFPRDTQADLAVRRLAEWHPGGRALELGVGTGRIAVPLAERTGDIVGVDSSPEMLDRLRAAIATTAAPVTPMHGDIRAWADGATYGLVYCVCATLSMLLDPADQRAAIAVAARQLAPGGTLVVETHNPAFVHGLHEGRARATWFAPYPEPGTGLQTYSTLLPGGGLWHASHLWHEAGTVRVGSELSRLTTPGEVDAYAAAAGLVPVSRHADWAGTAFADDSPLYVSRYTRPTEDGPHDHR</sequence>
<dbReference type="OrthoDB" id="3172472at2"/>
<dbReference type="Gene3D" id="3.40.50.150">
    <property type="entry name" value="Vaccinia Virus protein VP39"/>
    <property type="match status" value="1"/>
</dbReference>
<dbReference type="EMBL" id="RBDY01000004">
    <property type="protein sequence ID" value="RKN25192.1"/>
    <property type="molecule type" value="Genomic_DNA"/>
</dbReference>
<organism evidence="3 6">
    <name type="scientific">Streptomyces radicis</name>
    <dbReference type="NCBI Taxonomy" id="1750517"/>
    <lineage>
        <taxon>Bacteria</taxon>
        <taxon>Bacillati</taxon>
        <taxon>Actinomycetota</taxon>
        <taxon>Actinomycetes</taxon>
        <taxon>Kitasatosporales</taxon>
        <taxon>Streptomycetaceae</taxon>
        <taxon>Streptomyces</taxon>
    </lineage>
</organism>
<reference evidence="5 6" key="1">
    <citation type="submission" date="2018-09" db="EMBL/GenBank/DDBJ databases">
        <title>Streptomyces sp. nov. DS1-2, an endophytic actinomycete isolated from roots of Dendrobium scabrilingue.</title>
        <authorList>
            <person name="Kuncharoen N."/>
            <person name="Kudo T."/>
            <person name="Ohkuma M."/>
            <person name="Yuki M."/>
            <person name="Tanasupawat S."/>
        </authorList>
    </citation>
    <scope>NUCLEOTIDE SEQUENCE [LARGE SCALE GENOMIC DNA]</scope>
    <source>
        <strain evidence="3 6">AZ1-7</strain>
        <strain evidence="4 5">DS1-2</strain>
    </source>
</reference>
<keyword evidence="3" id="KW-0489">Methyltransferase</keyword>
<evidence type="ECO:0000256" key="1">
    <source>
        <dbReference type="SAM" id="MobiDB-lite"/>
    </source>
</evidence>
<keyword evidence="5" id="KW-1185">Reference proteome</keyword>
<evidence type="ECO:0000313" key="6">
    <source>
        <dbReference type="Proteomes" id="UP000275024"/>
    </source>
</evidence>
<proteinExistence type="predicted"/>
<dbReference type="Proteomes" id="UP000275024">
    <property type="component" value="Unassembled WGS sequence"/>
</dbReference>
<dbReference type="GO" id="GO:0008168">
    <property type="term" value="F:methyltransferase activity"/>
    <property type="evidence" value="ECO:0007669"/>
    <property type="project" value="UniProtKB-KW"/>
</dbReference>
<dbReference type="AlphaFoldDB" id="A0A3A9WDS4"/>
<dbReference type="InterPro" id="IPR041698">
    <property type="entry name" value="Methyltransf_25"/>
</dbReference>
<dbReference type="InterPro" id="IPR050508">
    <property type="entry name" value="Methyltransf_Superfamily"/>
</dbReference>
<evidence type="ECO:0000259" key="2">
    <source>
        <dbReference type="Pfam" id="PF13649"/>
    </source>
</evidence>
<dbReference type="Pfam" id="PF13649">
    <property type="entry name" value="Methyltransf_25"/>
    <property type="match status" value="1"/>
</dbReference>
<feature type="domain" description="Methyltransferase" evidence="2">
    <location>
        <begin position="60"/>
        <end position="154"/>
    </location>
</feature>
<protein>
    <submittedName>
        <fullName evidence="3">Class I SAM-dependent methyltransferase</fullName>
    </submittedName>
</protein>
<name>A0A3A9WDS4_9ACTN</name>
<comment type="caution">
    <text evidence="3">The sequence shown here is derived from an EMBL/GenBank/DDBJ whole genome shotgun (WGS) entry which is preliminary data.</text>
</comment>
<feature type="region of interest" description="Disordered" evidence="1">
    <location>
        <begin position="1"/>
        <end position="22"/>
    </location>
</feature>
<feature type="compositionally biased region" description="Low complexity" evidence="1">
    <location>
        <begin position="1"/>
        <end position="20"/>
    </location>
</feature>
<dbReference type="EMBL" id="RBDX01000004">
    <property type="protein sequence ID" value="RKN10929.1"/>
    <property type="molecule type" value="Genomic_DNA"/>
</dbReference>
<dbReference type="PANTHER" id="PTHR42912">
    <property type="entry name" value="METHYLTRANSFERASE"/>
    <property type="match status" value="1"/>
</dbReference>
<dbReference type="InterPro" id="IPR029063">
    <property type="entry name" value="SAM-dependent_MTases_sf"/>
</dbReference>
<evidence type="ECO:0000313" key="5">
    <source>
        <dbReference type="Proteomes" id="UP000268652"/>
    </source>
</evidence>
<dbReference type="Proteomes" id="UP000268652">
    <property type="component" value="Unassembled WGS sequence"/>
</dbReference>
<dbReference type="SUPFAM" id="SSF53335">
    <property type="entry name" value="S-adenosyl-L-methionine-dependent methyltransferases"/>
    <property type="match status" value="1"/>
</dbReference>
<gene>
    <name evidence="4" type="ORF">D7318_08095</name>
    <name evidence="3" type="ORF">D7319_07240</name>
</gene>
<keyword evidence="3" id="KW-0808">Transferase</keyword>